<protein>
    <recommendedName>
        <fullName evidence="7">Thiol:disulfide interchange protein</fullName>
    </recommendedName>
</protein>
<dbReference type="Pfam" id="PF10411">
    <property type="entry name" value="DsbC_N"/>
    <property type="match status" value="1"/>
</dbReference>
<name>A0A1K1VW67_9GAMM</name>
<feature type="chain" id="PRO_5011833367" description="Thiol:disulfide interchange protein" evidence="7">
    <location>
        <begin position="26"/>
        <end position="246"/>
    </location>
</feature>
<evidence type="ECO:0000256" key="4">
    <source>
        <dbReference type="ARBA" id="ARBA00022764"/>
    </source>
</evidence>
<dbReference type="AlphaFoldDB" id="A0A1K1VW67"/>
<dbReference type="Gene3D" id="3.40.30.10">
    <property type="entry name" value="Glutaredoxin"/>
    <property type="match status" value="1"/>
</dbReference>
<keyword evidence="5" id="KW-1015">Disulfide bond</keyword>
<dbReference type="RefSeq" id="WP_072325362.1">
    <property type="nucleotide sequence ID" value="NZ_FPJW01000003.1"/>
</dbReference>
<dbReference type="Gene3D" id="3.10.450.70">
    <property type="entry name" value="Disulphide bond isomerase, DsbC/G, N-terminal"/>
    <property type="match status" value="1"/>
</dbReference>
<dbReference type="SUPFAM" id="SSF52833">
    <property type="entry name" value="Thioredoxin-like"/>
    <property type="match status" value="1"/>
</dbReference>
<evidence type="ECO:0000259" key="8">
    <source>
        <dbReference type="Pfam" id="PF10411"/>
    </source>
</evidence>
<proteinExistence type="inferred from homology"/>
<evidence type="ECO:0000256" key="7">
    <source>
        <dbReference type="RuleBase" id="RU364038"/>
    </source>
</evidence>
<evidence type="ECO:0000256" key="5">
    <source>
        <dbReference type="ARBA" id="ARBA00023157"/>
    </source>
</evidence>
<evidence type="ECO:0000256" key="1">
    <source>
        <dbReference type="ARBA" id="ARBA00004418"/>
    </source>
</evidence>
<keyword evidence="4 7" id="KW-0574">Periplasm</keyword>
<dbReference type="InterPro" id="IPR033954">
    <property type="entry name" value="DiS-bond_Isoase_DsbC/G"/>
</dbReference>
<feature type="domain" description="Disulphide bond isomerase DsbC/G N-terminal" evidence="8">
    <location>
        <begin position="30"/>
        <end position="96"/>
    </location>
</feature>
<evidence type="ECO:0000259" key="9">
    <source>
        <dbReference type="Pfam" id="PF13098"/>
    </source>
</evidence>
<evidence type="ECO:0000256" key="3">
    <source>
        <dbReference type="ARBA" id="ARBA00022729"/>
    </source>
</evidence>
<feature type="domain" description="Thioredoxin-like fold" evidence="9">
    <location>
        <begin position="121"/>
        <end position="243"/>
    </location>
</feature>
<evidence type="ECO:0000256" key="6">
    <source>
        <dbReference type="ARBA" id="ARBA00023284"/>
    </source>
</evidence>
<dbReference type="InterPro" id="IPR012336">
    <property type="entry name" value="Thioredoxin-like_fold"/>
</dbReference>
<dbReference type="Pfam" id="PF13098">
    <property type="entry name" value="Thioredoxin_2"/>
    <property type="match status" value="1"/>
</dbReference>
<dbReference type="SUPFAM" id="SSF54423">
    <property type="entry name" value="DsbC/DsbG N-terminal domain-like"/>
    <property type="match status" value="1"/>
</dbReference>
<feature type="signal peptide" evidence="7">
    <location>
        <begin position="1"/>
        <end position="25"/>
    </location>
</feature>
<keyword evidence="3 7" id="KW-0732">Signal</keyword>
<dbReference type="InterPro" id="IPR018950">
    <property type="entry name" value="DiS-bond_isomerase_DsbC/G_N"/>
</dbReference>
<evidence type="ECO:0000313" key="10">
    <source>
        <dbReference type="EMBL" id="SFX29406.1"/>
    </source>
</evidence>
<dbReference type="Proteomes" id="UP000182350">
    <property type="component" value="Unassembled WGS sequence"/>
</dbReference>
<dbReference type="CDD" id="cd03020">
    <property type="entry name" value="DsbA_DsbC_DsbG"/>
    <property type="match status" value="1"/>
</dbReference>
<accession>A0A1K1VW67</accession>
<evidence type="ECO:0000256" key="2">
    <source>
        <dbReference type="ARBA" id="ARBA00009813"/>
    </source>
</evidence>
<comment type="function">
    <text evidence="7">Required for disulfide bond formation in some periplasmic proteins. Acts by transferring its disulfide bond to other proteins and is reduced in the process.</text>
</comment>
<dbReference type="STRING" id="1122209.SAMN02745752_01111"/>
<dbReference type="InterPro" id="IPR036249">
    <property type="entry name" value="Thioredoxin-like_sf"/>
</dbReference>
<dbReference type="InterPro" id="IPR051470">
    <property type="entry name" value="Thiol:disulfide_interchange"/>
</dbReference>
<reference evidence="10 11" key="1">
    <citation type="submission" date="2016-11" db="EMBL/GenBank/DDBJ databases">
        <authorList>
            <person name="Jaros S."/>
            <person name="Januszkiewicz K."/>
            <person name="Wedrychowicz H."/>
        </authorList>
    </citation>
    <scope>NUCLEOTIDE SEQUENCE [LARGE SCALE GENOMIC DNA]</scope>
    <source>
        <strain evidence="10 11">DSM 21637</strain>
    </source>
</reference>
<dbReference type="GO" id="GO:0042597">
    <property type="term" value="C:periplasmic space"/>
    <property type="evidence" value="ECO:0007669"/>
    <property type="project" value="UniProtKB-SubCell"/>
</dbReference>
<evidence type="ECO:0000313" key="11">
    <source>
        <dbReference type="Proteomes" id="UP000182350"/>
    </source>
</evidence>
<dbReference type="PANTHER" id="PTHR35272">
    <property type="entry name" value="THIOL:DISULFIDE INTERCHANGE PROTEIN DSBC-RELATED"/>
    <property type="match status" value="1"/>
</dbReference>
<sequence>MRLMFTGSLLSALLVLLLVSSPLLADNKHSKAELEQQLQQLDPRIRIVSLQAAPLAGFHEVVLNTGDLLYVHEAGRYFFAGSLLEINDGQLLDLTEQARGKQRQQAIQSVPANEQVVFPATGETRAVVQVFTDITCPYCVRLHQQVPELNRQGVEVRYLAFPRQGEQSPGFQQLVNVWCAADRQQAMNRAKGGQRVAEASCDNPVAAQYELGRRQGIQGTPAILLPDGQLIPGFVPAQRLLSELGL</sequence>
<keyword evidence="6 7" id="KW-0676">Redox-active center</keyword>
<gene>
    <name evidence="10" type="ORF">SAMN02745752_01111</name>
</gene>
<dbReference type="EMBL" id="FPJW01000003">
    <property type="protein sequence ID" value="SFX29406.1"/>
    <property type="molecule type" value="Genomic_DNA"/>
</dbReference>
<organism evidence="10 11">
    <name type="scientific">Marinospirillum alkaliphilum DSM 21637</name>
    <dbReference type="NCBI Taxonomy" id="1122209"/>
    <lineage>
        <taxon>Bacteria</taxon>
        <taxon>Pseudomonadati</taxon>
        <taxon>Pseudomonadota</taxon>
        <taxon>Gammaproteobacteria</taxon>
        <taxon>Oceanospirillales</taxon>
        <taxon>Oceanospirillaceae</taxon>
        <taxon>Marinospirillum</taxon>
    </lineage>
</organism>
<dbReference type="PANTHER" id="PTHR35272:SF3">
    <property type="entry name" value="THIOL:DISULFIDE INTERCHANGE PROTEIN DSBC"/>
    <property type="match status" value="1"/>
</dbReference>
<keyword evidence="11" id="KW-1185">Reference proteome</keyword>
<comment type="similarity">
    <text evidence="2 7">Belongs to the thioredoxin family. DsbC subfamily.</text>
</comment>
<comment type="subcellular location">
    <subcellularLocation>
        <location evidence="1 7">Periplasm</location>
    </subcellularLocation>
</comment>
<dbReference type="InterPro" id="IPR009094">
    <property type="entry name" value="DiS-bond_isomerase_DsbC/G_N_sf"/>
</dbReference>